<dbReference type="GO" id="GO:0140098">
    <property type="term" value="F:catalytic activity, acting on RNA"/>
    <property type="evidence" value="ECO:0007669"/>
    <property type="project" value="UniProtKB-ARBA"/>
</dbReference>
<organism evidence="6 7">
    <name type="scientific">candidate division WWE3 bacterium</name>
    <dbReference type="NCBI Taxonomy" id="2053526"/>
    <lineage>
        <taxon>Bacteria</taxon>
        <taxon>Katanobacteria</taxon>
    </lineage>
</organism>
<dbReference type="AlphaFoldDB" id="A0A7X9DKZ8"/>
<dbReference type="EMBL" id="JAAZNL010000025">
    <property type="protein sequence ID" value="NMB70047.1"/>
    <property type="molecule type" value="Genomic_DNA"/>
</dbReference>
<protein>
    <recommendedName>
        <fullName evidence="4">Pseudouridine synthase</fullName>
        <ecNumber evidence="4">5.4.99.-</ecNumber>
    </recommendedName>
</protein>
<dbReference type="NCBIfam" id="TIGR00005">
    <property type="entry name" value="rluA_subfam"/>
    <property type="match status" value="1"/>
</dbReference>
<dbReference type="InterPro" id="IPR006224">
    <property type="entry name" value="PsdUridine_synth_RluA-like_CS"/>
</dbReference>
<dbReference type="Pfam" id="PF00849">
    <property type="entry name" value="PseudoU_synth_2"/>
    <property type="match status" value="1"/>
</dbReference>
<comment type="function">
    <text evidence="4">Responsible for synthesis of pseudouridine from uracil.</text>
</comment>
<evidence type="ECO:0000256" key="4">
    <source>
        <dbReference type="RuleBase" id="RU362028"/>
    </source>
</evidence>
<evidence type="ECO:0000256" key="1">
    <source>
        <dbReference type="ARBA" id="ARBA00010876"/>
    </source>
</evidence>
<dbReference type="PROSITE" id="PS01129">
    <property type="entry name" value="PSI_RLU"/>
    <property type="match status" value="1"/>
</dbReference>
<evidence type="ECO:0000313" key="7">
    <source>
        <dbReference type="Proteomes" id="UP000526033"/>
    </source>
</evidence>
<dbReference type="SUPFAM" id="SSF55120">
    <property type="entry name" value="Pseudouridine synthase"/>
    <property type="match status" value="1"/>
</dbReference>
<gene>
    <name evidence="6" type="ORF">GYA27_02490</name>
</gene>
<dbReference type="GO" id="GO:0003723">
    <property type="term" value="F:RNA binding"/>
    <property type="evidence" value="ECO:0007669"/>
    <property type="project" value="InterPro"/>
</dbReference>
<keyword evidence="2 4" id="KW-0413">Isomerase</keyword>
<proteinExistence type="inferred from homology"/>
<comment type="similarity">
    <text evidence="1 4">Belongs to the pseudouridine synthase RluA family.</text>
</comment>
<name>A0A7X9DKZ8_UNCKA</name>
<feature type="domain" description="Pseudouridine synthase RsuA/RluA-like" evidence="5">
    <location>
        <begin position="14"/>
        <end position="174"/>
    </location>
</feature>
<dbReference type="Gene3D" id="3.30.2350.10">
    <property type="entry name" value="Pseudouridine synthase"/>
    <property type="match status" value="1"/>
</dbReference>
<evidence type="ECO:0000313" key="6">
    <source>
        <dbReference type="EMBL" id="NMB70047.1"/>
    </source>
</evidence>
<dbReference type="Proteomes" id="UP000526033">
    <property type="component" value="Unassembled WGS sequence"/>
</dbReference>
<dbReference type="InterPro" id="IPR006145">
    <property type="entry name" value="PsdUridine_synth_RsuA/RluA"/>
</dbReference>
<dbReference type="InterPro" id="IPR006225">
    <property type="entry name" value="PsdUridine_synth_RluC/D"/>
</dbReference>
<comment type="caution">
    <text evidence="6">The sequence shown here is derived from an EMBL/GenBank/DDBJ whole genome shotgun (WGS) entry which is preliminary data.</text>
</comment>
<reference evidence="6 7" key="1">
    <citation type="journal article" date="2020" name="Biotechnol. Biofuels">
        <title>New insights from the biogas microbiome by comprehensive genome-resolved metagenomics of nearly 1600 species originating from multiple anaerobic digesters.</title>
        <authorList>
            <person name="Campanaro S."/>
            <person name="Treu L."/>
            <person name="Rodriguez-R L.M."/>
            <person name="Kovalovszki A."/>
            <person name="Ziels R.M."/>
            <person name="Maus I."/>
            <person name="Zhu X."/>
            <person name="Kougias P.G."/>
            <person name="Basile A."/>
            <person name="Luo G."/>
            <person name="Schluter A."/>
            <person name="Konstantinidis K.T."/>
            <person name="Angelidaki I."/>
        </authorList>
    </citation>
    <scope>NUCLEOTIDE SEQUENCE [LARGE SCALE GENOMIC DNA]</scope>
    <source>
        <strain evidence="6">AS27yjCOA_165</strain>
    </source>
</reference>
<dbReference type="InterPro" id="IPR050188">
    <property type="entry name" value="RluA_PseudoU_synthase"/>
</dbReference>
<dbReference type="PANTHER" id="PTHR21600">
    <property type="entry name" value="MITOCHONDRIAL RNA PSEUDOURIDINE SYNTHASE"/>
    <property type="match status" value="1"/>
</dbReference>
<accession>A0A7X9DKZ8</accession>
<dbReference type="InterPro" id="IPR020103">
    <property type="entry name" value="PsdUridine_synth_cat_dom_sf"/>
</dbReference>
<comment type="catalytic activity">
    <reaction evidence="4">
        <text>a uridine in RNA = a pseudouridine in RNA</text>
        <dbReference type="Rhea" id="RHEA:48348"/>
        <dbReference type="Rhea" id="RHEA-COMP:12068"/>
        <dbReference type="Rhea" id="RHEA-COMP:12069"/>
        <dbReference type="ChEBI" id="CHEBI:65314"/>
        <dbReference type="ChEBI" id="CHEBI:65315"/>
    </reaction>
</comment>
<evidence type="ECO:0000256" key="3">
    <source>
        <dbReference type="PIRSR" id="PIRSR606225-1"/>
    </source>
</evidence>
<dbReference type="CDD" id="cd02869">
    <property type="entry name" value="PseudoU_synth_RluA_like"/>
    <property type="match status" value="1"/>
</dbReference>
<evidence type="ECO:0000256" key="2">
    <source>
        <dbReference type="ARBA" id="ARBA00023235"/>
    </source>
</evidence>
<dbReference type="GO" id="GO:0000455">
    <property type="term" value="P:enzyme-directed rRNA pseudouridine synthesis"/>
    <property type="evidence" value="ECO:0007669"/>
    <property type="project" value="TreeGrafter"/>
</dbReference>
<feature type="active site" evidence="3">
    <location>
        <position position="66"/>
    </location>
</feature>
<dbReference type="GO" id="GO:0009982">
    <property type="term" value="F:pseudouridine synthase activity"/>
    <property type="evidence" value="ECO:0007669"/>
    <property type="project" value="InterPro"/>
</dbReference>
<evidence type="ECO:0000259" key="5">
    <source>
        <dbReference type="Pfam" id="PF00849"/>
    </source>
</evidence>
<dbReference type="PANTHER" id="PTHR21600:SF44">
    <property type="entry name" value="RIBOSOMAL LARGE SUBUNIT PSEUDOURIDINE SYNTHASE D"/>
    <property type="match status" value="1"/>
</dbReference>
<sequence length="234" mass="26783">MNIQPSIIFEDDYLVALDKPSGLVVNRSITHSGVTLQDFVEEQIEMEDETEITDFTSRSGILHRLDKDTSGVILMAKDPETFKDILQQFKDRQVKKEYKAVLMGQIPDPIIDIDAAIKRNPKFPFKFAISPDGRTSQTHIEKVEEFSKADRIYTSVTVRPKTGRTHQIRVHCAALNHPIACDEIYCTRREFADSSEYFPRLMLHALSIELRHPKTGGNLLLKSTLPNDFTPYFK</sequence>
<dbReference type="EC" id="5.4.99.-" evidence="4"/>